<dbReference type="Gene3D" id="3.40.50.2020">
    <property type="match status" value="1"/>
</dbReference>
<comment type="similarity">
    <text evidence="1">Belongs to the ComF/GntX family.</text>
</comment>
<protein>
    <submittedName>
        <fullName evidence="2">Competence protein ComFC</fullName>
    </submittedName>
</protein>
<evidence type="ECO:0000313" key="3">
    <source>
        <dbReference type="Proteomes" id="UP000254912"/>
    </source>
</evidence>
<sequence>MQCEYCQQHISQQLELSQLLWLKPVTPPQICETCHSKFTRINSAHICAGCGRSGDYPRLCSDCQAWQQHRALLHNRAIYHYDEMMRWYFEQYKFNGGYHLHTIFAAELSQTLANKCLVPIPVTKHTMATRGFNQTLGLLDDNLWIVEALRCKFYDKVAQSKKNRVTRLQTQQPFAVTGEVQAILDQPVILVDDVYTTGRTLYHAADCLHAAGVKNISSMTLAR</sequence>
<reference evidence="2 3" key="1">
    <citation type="submission" date="2018-07" db="EMBL/GenBank/DDBJ databases">
        <title>Genomic Encyclopedia of Type Strains, Phase III (KMG-III): the genomes of soil and plant-associated and newly described type strains.</title>
        <authorList>
            <person name="Whitman W."/>
        </authorList>
    </citation>
    <scope>NUCLEOTIDE SEQUENCE [LARGE SCALE GENOMIC DNA]</scope>
    <source>
        <strain evidence="2 3">CECT 7031</strain>
    </source>
</reference>
<dbReference type="InterPro" id="IPR029057">
    <property type="entry name" value="PRTase-like"/>
</dbReference>
<proteinExistence type="inferred from homology"/>
<organism evidence="2 3">
    <name type="scientific">Weissella soli</name>
    <dbReference type="NCBI Taxonomy" id="155866"/>
    <lineage>
        <taxon>Bacteria</taxon>
        <taxon>Bacillati</taxon>
        <taxon>Bacillota</taxon>
        <taxon>Bacilli</taxon>
        <taxon>Lactobacillales</taxon>
        <taxon>Lactobacillaceae</taxon>
        <taxon>Weissella</taxon>
    </lineage>
</organism>
<dbReference type="AlphaFoldDB" id="A0A288QA16"/>
<accession>A0A288QA16</accession>
<evidence type="ECO:0000313" key="2">
    <source>
        <dbReference type="EMBL" id="RDL01516.1"/>
    </source>
</evidence>
<dbReference type="CDD" id="cd06223">
    <property type="entry name" value="PRTases_typeI"/>
    <property type="match status" value="1"/>
</dbReference>
<keyword evidence="3" id="KW-1185">Reference proteome</keyword>
<dbReference type="PANTHER" id="PTHR47505">
    <property type="entry name" value="DNA UTILIZATION PROTEIN YHGH"/>
    <property type="match status" value="1"/>
</dbReference>
<dbReference type="Proteomes" id="UP000254912">
    <property type="component" value="Unassembled WGS sequence"/>
</dbReference>
<name>A0A288QA16_9LACO</name>
<dbReference type="Pfam" id="PF00156">
    <property type="entry name" value="Pribosyltran"/>
    <property type="match status" value="1"/>
</dbReference>
<comment type="caution">
    <text evidence="2">The sequence shown here is derived from an EMBL/GenBank/DDBJ whole genome shotgun (WGS) entry which is preliminary data.</text>
</comment>
<dbReference type="PANTHER" id="PTHR47505:SF1">
    <property type="entry name" value="DNA UTILIZATION PROTEIN YHGH"/>
    <property type="match status" value="1"/>
</dbReference>
<dbReference type="InterPro" id="IPR051910">
    <property type="entry name" value="ComF/GntX_DNA_util-trans"/>
</dbReference>
<evidence type="ECO:0000256" key="1">
    <source>
        <dbReference type="ARBA" id="ARBA00008007"/>
    </source>
</evidence>
<dbReference type="KEGG" id="wso:WSWS_00267"/>
<dbReference type="EMBL" id="QRAS01000004">
    <property type="protein sequence ID" value="RDL01516.1"/>
    <property type="molecule type" value="Genomic_DNA"/>
</dbReference>
<gene>
    <name evidence="2" type="ORF">DFP99_1422</name>
</gene>
<dbReference type="InterPro" id="IPR000836">
    <property type="entry name" value="PRTase_dom"/>
</dbReference>
<dbReference type="CDD" id="cd00065">
    <property type="entry name" value="FYVE_like_SF"/>
    <property type="match status" value="1"/>
</dbReference>
<dbReference type="SUPFAM" id="SSF53271">
    <property type="entry name" value="PRTase-like"/>
    <property type="match status" value="1"/>
</dbReference>